<dbReference type="GO" id="GO:0046872">
    <property type="term" value="F:metal ion binding"/>
    <property type="evidence" value="ECO:0007669"/>
    <property type="project" value="UniProtKB-KW"/>
</dbReference>
<keyword evidence="2" id="KW-0479">Metal-binding</keyword>
<dbReference type="PROSITE" id="PS50255">
    <property type="entry name" value="CYTOCHROME_B5_2"/>
    <property type="match status" value="1"/>
</dbReference>
<dbReference type="InterPro" id="IPR051872">
    <property type="entry name" value="Cytochrome_b5/Flavoprotein_Rdt"/>
</dbReference>
<dbReference type="PANTHER" id="PTHR46237">
    <property type="entry name" value="CYTOCHROME B5 REDUCTASE 4 FAMILY MEMBER"/>
    <property type="match status" value="1"/>
</dbReference>
<accession>A0A836CJS4</accession>
<evidence type="ECO:0000313" key="5">
    <source>
        <dbReference type="EMBL" id="KAG5186041.1"/>
    </source>
</evidence>
<evidence type="ECO:0000256" key="2">
    <source>
        <dbReference type="ARBA" id="ARBA00022723"/>
    </source>
</evidence>
<protein>
    <submittedName>
        <fullName evidence="5">Cytochrome b5-like heme/steroid binding domain-containing protein</fullName>
    </submittedName>
</protein>
<dbReference type="SMART" id="SM01117">
    <property type="entry name" value="Cyt-b5"/>
    <property type="match status" value="1"/>
</dbReference>
<feature type="domain" description="Cytochrome b5 heme-binding" evidence="4">
    <location>
        <begin position="1"/>
        <end position="71"/>
    </location>
</feature>
<dbReference type="InterPro" id="IPR036400">
    <property type="entry name" value="Cyt_B5-like_heme/steroid_sf"/>
</dbReference>
<dbReference type="SUPFAM" id="SSF55856">
    <property type="entry name" value="Cytochrome b5-like heme/steroid binding domain"/>
    <property type="match status" value="1"/>
</dbReference>
<dbReference type="Proteomes" id="UP000664859">
    <property type="component" value="Unassembled WGS sequence"/>
</dbReference>
<dbReference type="InterPro" id="IPR001199">
    <property type="entry name" value="Cyt_B5-like_heme/steroid-bd"/>
</dbReference>
<gene>
    <name evidence="5" type="ORF">JKP88DRAFT_153859</name>
</gene>
<keyword evidence="6" id="KW-1185">Reference proteome</keyword>
<feature type="non-terminal residue" evidence="5">
    <location>
        <position position="74"/>
    </location>
</feature>
<feature type="non-terminal residue" evidence="5">
    <location>
        <position position="1"/>
    </location>
</feature>
<dbReference type="AlphaFoldDB" id="A0A836CJS4"/>
<reference evidence="5" key="1">
    <citation type="submission" date="2021-02" db="EMBL/GenBank/DDBJ databases">
        <title>First Annotated Genome of the Yellow-green Alga Tribonema minus.</title>
        <authorList>
            <person name="Mahan K.M."/>
        </authorList>
    </citation>
    <scope>NUCLEOTIDE SEQUENCE</scope>
    <source>
        <strain evidence="5">UTEX B ZZ1240</strain>
    </source>
</reference>
<proteinExistence type="predicted"/>
<dbReference type="Gene3D" id="3.10.120.10">
    <property type="entry name" value="Cytochrome b5-like heme/steroid binding domain"/>
    <property type="match status" value="1"/>
</dbReference>
<dbReference type="GO" id="GO:0005737">
    <property type="term" value="C:cytoplasm"/>
    <property type="evidence" value="ECO:0007669"/>
    <property type="project" value="TreeGrafter"/>
</dbReference>
<organism evidence="5 6">
    <name type="scientific">Tribonema minus</name>
    <dbReference type="NCBI Taxonomy" id="303371"/>
    <lineage>
        <taxon>Eukaryota</taxon>
        <taxon>Sar</taxon>
        <taxon>Stramenopiles</taxon>
        <taxon>Ochrophyta</taxon>
        <taxon>PX clade</taxon>
        <taxon>Xanthophyceae</taxon>
        <taxon>Tribonematales</taxon>
        <taxon>Tribonemataceae</taxon>
        <taxon>Tribonema</taxon>
    </lineage>
</organism>
<dbReference type="Pfam" id="PF00173">
    <property type="entry name" value="Cyt-b5"/>
    <property type="match status" value="1"/>
</dbReference>
<evidence type="ECO:0000256" key="3">
    <source>
        <dbReference type="ARBA" id="ARBA00023004"/>
    </source>
</evidence>
<dbReference type="PANTHER" id="PTHR46237:SF1">
    <property type="entry name" value="CYTOCHROME B5 REDUCTASE 4"/>
    <property type="match status" value="1"/>
</dbReference>
<name>A0A836CJS4_9STRA</name>
<evidence type="ECO:0000313" key="6">
    <source>
        <dbReference type="Proteomes" id="UP000664859"/>
    </source>
</evidence>
<dbReference type="OrthoDB" id="260519at2759"/>
<dbReference type="GO" id="GO:0020037">
    <property type="term" value="F:heme binding"/>
    <property type="evidence" value="ECO:0007669"/>
    <property type="project" value="TreeGrafter"/>
</dbReference>
<dbReference type="GO" id="GO:0004128">
    <property type="term" value="F:cytochrome-b5 reductase activity, acting on NAD(P)H"/>
    <property type="evidence" value="ECO:0007669"/>
    <property type="project" value="TreeGrafter"/>
</dbReference>
<dbReference type="EMBL" id="JAFCMP010000113">
    <property type="protein sequence ID" value="KAG5186041.1"/>
    <property type="molecule type" value="Genomic_DNA"/>
</dbReference>
<evidence type="ECO:0000256" key="1">
    <source>
        <dbReference type="ARBA" id="ARBA00022617"/>
    </source>
</evidence>
<keyword evidence="3" id="KW-0408">Iron</keyword>
<dbReference type="PRINTS" id="PR00363">
    <property type="entry name" value="CYTOCHROMEB5"/>
</dbReference>
<keyword evidence="1" id="KW-0349">Heme</keyword>
<sequence>AEVRQHKTPTDVWCTFRGRVYNMSPFLHQHPGGPESIMRAAGGDMTPLFEKYHRWVNADALIGHLCVGVIAPDE</sequence>
<comment type="caution">
    <text evidence="5">The sequence shown here is derived from an EMBL/GenBank/DDBJ whole genome shotgun (WGS) entry which is preliminary data.</text>
</comment>
<evidence type="ECO:0000259" key="4">
    <source>
        <dbReference type="PROSITE" id="PS50255"/>
    </source>
</evidence>